<accession>A0ACC0NW54</accession>
<reference evidence="1" key="1">
    <citation type="submission" date="2022-02" db="EMBL/GenBank/DDBJ databases">
        <title>Plant Genome Project.</title>
        <authorList>
            <person name="Zhang R.-G."/>
        </authorList>
    </citation>
    <scope>NUCLEOTIDE SEQUENCE</scope>
    <source>
        <strain evidence="1">AT1</strain>
    </source>
</reference>
<evidence type="ECO:0000313" key="1">
    <source>
        <dbReference type="EMBL" id="KAI8557490.1"/>
    </source>
</evidence>
<evidence type="ECO:0000313" key="2">
    <source>
        <dbReference type="Proteomes" id="UP001062846"/>
    </source>
</evidence>
<name>A0ACC0NW54_RHOML</name>
<comment type="caution">
    <text evidence="1">The sequence shown here is derived from an EMBL/GenBank/DDBJ whole genome shotgun (WGS) entry which is preliminary data.</text>
</comment>
<proteinExistence type="predicted"/>
<organism evidence="1 2">
    <name type="scientific">Rhododendron molle</name>
    <name type="common">Chinese azalea</name>
    <name type="synonym">Azalea mollis</name>
    <dbReference type="NCBI Taxonomy" id="49168"/>
    <lineage>
        <taxon>Eukaryota</taxon>
        <taxon>Viridiplantae</taxon>
        <taxon>Streptophyta</taxon>
        <taxon>Embryophyta</taxon>
        <taxon>Tracheophyta</taxon>
        <taxon>Spermatophyta</taxon>
        <taxon>Magnoliopsida</taxon>
        <taxon>eudicotyledons</taxon>
        <taxon>Gunneridae</taxon>
        <taxon>Pentapetalae</taxon>
        <taxon>asterids</taxon>
        <taxon>Ericales</taxon>
        <taxon>Ericaceae</taxon>
        <taxon>Ericoideae</taxon>
        <taxon>Rhodoreae</taxon>
        <taxon>Rhododendron</taxon>
    </lineage>
</organism>
<protein>
    <submittedName>
        <fullName evidence="1">Uncharacterized protein</fullName>
    </submittedName>
</protein>
<gene>
    <name evidence="1" type="ORF">RHMOL_Rhmol04G0014600</name>
</gene>
<dbReference type="EMBL" id="CM046391">
    <property type="protein sequence ID" value="KAI8557490.1"/>
    <property type="molecule type" value="Genomic_DNA"/>
</dbReference>
<sequence length="241" mass="27383">MDQVQYQREREMDQVQYHNQSLTRSMTSLFLKRATQLLLSVSVFSFFFHSKFHFSTFSLQFLSQRMDKNCIFLIFNGILMLLAKTSGFISLSPASDSNPGLSKKTGDTRNGWIEKDVSFEKPGQLEEYPLGGESEDSNLVFEDKEEEAPNGLLNSTLGVIPVIENQECEKELYSIGFFIKEAAAAAEAEEEEAAAAAEEEEEEEEGSLSTDELNKKFDEFIRRMKEGIRTEAQQQQLVMAH</sequence>
<dbReference type="Proteomes" id="UP001062846">
    <property type="component" value="Chromosome 4"/>
</dbReference>
<keyword evidence="2" id="KW-1185">Reference proteome</keyword>